<evidence type="ECO:0000259" key="1">
    <source>
        <dbReference type="Pfam" id="PF18909"/>
    </source>
</evidence>
<feature type="domain" description="dATP/dGTP diphosphohydrolase N-terminal" evidence="1">
    <location>
        <begin position="18"/>
        <end position="101"/>
    </location>
</feature>
<dbReference type="EMBL" id="LAZR01036989">
    <property type="protein sequence ID" value="KKL23402.1"/>
    <property type="molecule type" value="Genomic_DNA"/>
</dbReference>
<protein>
    <recommendedName>
        <fullName evidence="1">dATP/dGTP diphosphohydrolase N-terminal domain-containing protein</fullName>
    </recommendedName>
</protein>
<name>A0A0F9CAK9_9ZZZZ</name>
<organism evidence="2">
    <name type="scientific">marine sediment metagenome</name>
    <dbReference type="NCBI Taxonomy" id="412755"/>
    <lineage>
        <taxon>unclassified sequences</taxon>
        <taxon>metagenomes</taxon>
        <taxon>ecological metagenomes</taxon>
    </lineage>
</organism>
<comment type="caution">
    <text evidence="2">The sequence shown here is derived from an EMBL/GenBank/DDBJ whole genome shotgun (WGS) entry which is preliminary data.</text>
</comment>
<evidence type="ECO:0000313" key="2">
    <source>
        <dbReference type="EMBL" id="KKL23402.1"/>
    </source>
</evidence>
<proteinExistence type="predicted"/>
<dbReference type="AlphaFoldDB" id="A0A0F9CAK9"/>
<dbReference type="InterPro" id="IPR044038">
    <property type="entry name" value="dATP/dGTP_diPOhydrolase_N"/>
</dbReference>
<accession>A0A0F9CAK9</accession>
<reference evidence="2" key="1">
    <citation type="journal article" date="2015" name="Nature">
        <title>Complex archaea that bridge the gap between prokaryotes and eukaryotes.</title>
        <authorList>
            <person name="Spang A."/>
            <person name="Saw J.H."/>
            <person name="Jorgensen S.L."/>
            <person name="Zaremba-Niedzwiedzka K."/>
            <person name="Martijn J."/>
            <person name="Lind A.E."/>
            <person name="van Eijk R."/>
            <person name="Schleper C."/>
            <person name="Guy L."/>
            <person name="Ettema T.J."/>
        </authorList>
    </citation>
    <scope>NUCLEOTIDE SEQUENCE</scope>
</reference>
<gene>
    <name evidence="2" type="ORF">LCGC14_2425720</name>
</gene>
<dbReference type="Pfam" id="PF18909">
    <property type="entry name" value="dGTP_diPhyd_N"/>
    <property type="match status" value="1"/>
</dbReference>
<sequence>MTEDREQFTSGAVRQRLDDVRFDLVSPQGLRRLAETYAYGAHKYDDHNWRKGMPFSSLMNHLVAHIYAYLAGDKEEDHLAHASWGLFALMEFEETRPELNDLWSARGKGEGA</sequence>